<accession>A0A917MWJ3</accession>
<organism evidence="1 2">
    <name type="scientific">Filimonas zeae</name>
    <dbReference type="NCBI Taxonomy" id="1737353"/>
    <lineage>
        <taxon>Bacteria</taxon>
        <taxon>Pseudomonadati</taxon>
        <taxon>Bacteroidota</taxon>
        <taxon>Chitinophagia</taxon>
        <taxon>Chitinophagales</taxon>
        <taxon>Chitinophagaceae</taxon>
        <taxon>Filimonas</taxon>
    </lineage>
</organism>
<dbReference type="AlphaFoldDB" id="A0A917MWJ3"/>
<comment type="caution">
    <text evidence="1">The sequence shown here is derived from an EMBL/GenBank/DDBJ whole genome shotgun (WGS) entry which is preliminary data.</text>
</comment>
<keyword evidence="2" id="KW-1185">Reference proteome</keyword>
<protein>
    <submittedName>
        <fullName evidence="1">Uncharacterized protein</fullName>
    </submittedName>
</protein>
<name>A0A917MWJ3_9BACT</name>
<evidence type="ECO:0000313" key="2">
    <source>
        <dbReference type="Proteomes" id="UP000627292"/>
    </source>
</evidence>
<dbReference type="Proteomes" id="UP000627292">
    <property type="component" value="Unassembled WGS sequence"/>
</dbReference>
<gene>
    <name evidence="1" type="ORF">GCM10011379_29610</name>
</gene>
<reference evidence="1" key="2">
    <citation type="submission" date="2020-09" db="EMBL/GenBank/DDBJ databases">
        <authorList>
            <person name="Sun Q."/>
            <person name="Zhou Y."/>
        </authorList>
    </citation>
    <scope>NUCLEOTIDE SEQUENCE</scope>
    <source>
        <strain evidence="1">CGMCC 1.15290</strain>
    </source>
</reference>
<dbReference type="EMBL" id="BMIB01000003">
    <property type="protein sequence ID" value="GGH70876.1"/>
    <property type="molecule type" value="Genomic_DNA"/>
</dbReference>
<evidence type="ECO:0000313" key="1">
    <source>
        <dbReference type="EMBL" id="GGH70876.1"/>
    </source>
</evidence>
<sequence length="188" mass="22108">MNNEIKVLLLYLSAQGREVYVNDILNGHHAMDSEDYEVENFWNSFGGIEIVIDEYCTILHVSDFEFLIKVTNFLLNSLYWLKGGQCDWFDQVDSNGLFLKTTAGRSILLQRKDEQEIRLSFYPVSDGYVKKRRDKFFSEISINEQSWINSVQIALQEYFTLFEECLIYNKNDTYSRYLEIWDAIRGAG</sequence>
<reference evidence="1" key="1">
    <citation type="journal article" date="2014" name="Int. J. Syst. Evol. Microbiol.">
        <title>Complete genome sequence of Corynebacterium casei LMG S-19264T (=DSM 44701T), isolated from a smear-ripened cheese.</title>
        <authorList>
            <consortium name="US DOE Joint Genome Institute (JGI-PGF)"/>
            <person name="Walter F."/>
            <person name="Albersmeier A."/>
            <person name="Kalinowski J."/>
            <person name="Ruckert C."/>
        </authorList>
    </citation>
    <scope>NUCLEOTIDE SEQUENCE</scope>
    <source>
        <strain evidence="1">CGMCC 1.15290</strain>
    </source>
</reference>
<proteinExistence type="predicted"/>
<dbReference type="RefSeq" id="WP_188953558.1">
    <property type="nucleotide sequence ID" value="NZ_BMIB01000003.1"/>
</dbReference>